<evidence type="ECO:0000256" key="1">
    <source>
        <dbReference type="ARBA" id="ARBA00023015"/>
    </source>
</evidence>
<dbReference type="GO" id="GO:0045892">
    <property type="term" value="P:negative regulation of DNA-templated transcription"/>
    <property type="evidence" value="ECO:0007669"/>
    <property type="project" value="TreeGrafter"/>
</dbReference>
<evidence type="ECO:0000313" key="7">
    <source>
        <dbReference type="Proteomes" id="UP000295142"/>
    </source>
</evidence>
<dbReference type="InterPro" id="IPR029016">
    <property type="entry name" value="GAF-like_dom_sf"/>
</dbReference>
<gene>
    <name evidence="6" type="ORF">EV655_10880</name>
</gene>
<dbReference type="GO" id="GO:0003700">
    <property type="term" value="F:DNA-binding transcription factor activity"/>
    <property type="evidence" value="ECO:0007669"/>
    <property type="project" value="TreeGrafter"/>
</dbReference>
<dbReference type="Gene3D" id="1.10.10.10">
    <property type="entry name" value="Winged helix-like DNA-binding domain superfamily/Winged helix DNA-binding domain"/>
    <property type="match status" value="1"/>
</dbReference>
<dbReference type="AlphaFoldDB" id="A0A4R2KJQ0"/>
<keyword evidence="1" id="KW-0805">Transcription regulation</keyword>
<evidence type="ECO:0000259" key="4">
    <source>
        <dbReference type="PROSITE" id="PS51077"/>
    </source>
</evidence>
<dbReference type="GO" id="GO:0003677">
    <property type="term" value="F:DNA binding"/>
    <property type="evidence" value="ECO:0007669"/>
    <property type="project" value="UniProtKB-KW"/>
</dbReference>
<dbReference type="InterPro" id="IPR036390">
    <property type="entry name" value="WH_DNA-bd_sf"/>
</dbReference>
<keyword evidence="2" id="KW-0238">DNA-binding</keyword>
<dbReference type="PROSITE" id="PS51077">
    <property type="entry name" value="HTH_ICLR"/>
    <property type="match status" value="1"/>
</dbReference>
<dbReference type="SMART" id="SM00346">
    <property type="entry name" value="HTH_ICLR"/>
    <property type="match status" value="1"/>
</dbReference>
<evidence type="ECO:0000259" key="5">
    <source>
        <dbReference type="PROSITE" id="PS51078"/>
    </source>
</evidence>
<comment type="caution">
    <text evidence="6">The sequence shown here is derived from an EMBL/GenBank/DDBJ whole genome shotgun (WGS) entry which is preliminary data.</text>
</comment>
<feature type="domain" description="HTH iclR-type" evidence="4">
    <location>
        <begin position="45"/>
        <end position="107"/>
    </location>
</feature>
<evidence type="ECO:0000313" key="6">
    <source>
        <dbReference type="EMBL" id="TCO70839.1"/>
    </source>
</evidence>
<dbReference type="InterPro" id="IPR014757">
    <property type="entry name" value="Tscrpt_reg_IclR_C"/>
</dbReference>
<dbReference type="SUPFAM" id="SSF46785">
    <property type="entry name" value="Winged helix' DNA-binding domain"/>
    <property type="match status" value="1"/>
</dbReference>
<dbReference type="Proteomes" id="UP000295142">
    <property type="component" value="Unassembled WGS sequence"/>
</dbReference>
<evidence type="ECO:0000256" key="3">
    <source>
        <dbReference type="ARBA" id="ARBA00023163"/>
    </source>
</evidence>
<dbReference type="InterPro" id="IPR050707">
    <property type="entry name" value="HTH_MetabolicPath_Reg"/>
</dbReference>
<reference evidence="6 7" key="1">
    <citation type="submission" date="2019-03" db="EMBL/GenBank/DDBJ databases">
        <title>Genomic Encyclopedia of Type Strains, Phase IV (KMG-IV): sequencing the most valuable type-strain genomes for metagenomic binning, comparative biology and taxonomic classification.</title>
        <authorList>
            <person name="Goeker M."/>
        </authorList>
    </citation>
    <scope>NUCLEOTIDE SEQUENCE [LARGE SCALE GENOMIC DNA]</scope>
    <source>
        <strain evidence="6 7">DSM 4868</strain>
    </source>
</reference>
<dbReference type="SUPFAM" id="SSF55781">
    <property type="entry name" value="GAF domain-like"/>
    <property type="match status" value="1"/>
</dbReference>
<dbReference type="PROSITE" id="PS51078">
    <property type="entry name" value="ICLR_ED"/>
    <property type="match status" value="1"/>
</dbReference>
<keyword evidence="7" id="KW-1185">Reference proteome</keyword>
<protein>
    <submittedName>
        <fullName evidence="6">IclR family transcriptional regulator</fullName>
    </submittedName>
</protein>
<proteinExistence type="predicted"/>
<sequence length="295" mass="31556">MGQRLCGEDIVTETARTHAVRQDGPAGLAAGGASDASADKGARRIQSVERALTIIEILAAAPDALALGEVAARAGLNVSTCHHLIATLVERGYVLNAGRNRGYMLSSRLQELTETNARKADLSDFARTDLIGLSGQLGLSVQLAEMQGAALVTRFKANVAETHVIEADEVVKMRAAHATATGKAILAWLPEDQVLKIISENGLQRFTDRTITSLADLTEELRWVRRNGFAVDNEELKTGVVCYGAALRDEKGAVIASISASMPVALATEPCREHVAQEVVGCARKLSDRLRLSRH</sequence>
<feature type="domain" description="IclR-ED" evidence="5">
    <location>
        <begin position="108"/>
        <end position="292"/>
    </location>
</feature>
<accession>A0A4R2KJQ0</accession>
<dbReference type="InterPro" id="IPR005471">
    <property type="entry name" value="Tscrpt_reg_IclR_N"/>
</dbReference>
<dbReference type="OrthoDB" id="8357778at2"/>
<keyword evidence="3" id="KW-0804">Transcription</keyword>
<dbReference type="Gene3D" id="3.30.450.40">
    <property type="match status" value="1"/>
</dbReference>
<dbReference type="Pfam" id="PF09339">
    <property type="entry name" value="HTH_IclR"/>
    <property type="match status" value="1"/>
</dbReference>
<dbReference type="InterPro" id="IPR036388">
    <property type="entry name" value="WH-like_DNA-bd_sf"/>
</dbReference>
<name>A0A4R2KJQ0_9RHOB</name>
<evidence type="ECO:0000256" key="2">
    <source>
        <dbReference type="ARBA" id="ARBA00023125"/>
    </source>
</evidence>
<dbReference type="RefSeq" id="WP_132544773.1">
    <property type="nucleotide sequence ID" value="NZ_SLWW01000008.1"/>
</dbReference>
<dbReference type="EMBL" id="SLWW01000008">
    <property type="protein sequence ID" value="TCO70839.1"/>
    <property type="molecule type" value="Genomic_DNA"/>
</dbReference>
<dbReference type="PANTHER" id="PTHR30136:SF24">
    <property type="entry name" value="HTH-TYPE TRANSCRIPTIONAL REPRESSOR ALLR"/>
    <property type="match status" value="1"/>
</dbReference>
<dbReference type="Pfam" id="PF01614">
    <property type="entry name" value="IclR_C"/>
    <property type="match status" value="1"/>
</dbReference>
<organism evidence="6 7">
    <name type="scientific">Rhodovulum euryhalinum</name>
    <dbReference type="NCBI Taxonomy" id="35805"/>
    <lineage>
        <taxon>Bacteria</taxon>
        <taxon>Pseudomonadati</taxon>
        <taxon>Pseudomonadota</taxon>
        <taxon>Alphaproteobacteria</taxon>
        <taxon>Rhodobacterales</taxon>
        <taxon>Paracoccaceae</taxon>
        <taxon>Rhodovulum</taxon>
    </lineage>
</organism>
<dbReference type="PANTHER" id="PTHR30136">
    <property type="entry name" value="HELIX-TURN-HELIX TRANSCRIPTIONAL REGULATOR, ICLR FAMILY"/>
    <property type="match status" value="1"/>
</dbReference>